<feature type="domain" description="Heterokaryon incompatibility" evidence="2">
    <location>
        <begin position="482"/>
        <end position="589"/>
    </location>
</feature>
<evidence type="ECO:0000313" key="3">
    <source>
        <dbReference type="EMBL" id="KAF2250758.1"/>
    </source>
</evidence>
<dbReference type="InterPro" id="IPR010730">
    <property type="entry name" value="HET"/>
</dbReference>
<evidence type="ECO:0000256" key="1">
    <source>
        <dbReference type="SAM" id="MobiDB-lite"/>
    </source>
</evidence>
<gene>
    <name evidence="3" type="ORF">BU26DRAFT_549448</name>
</gene>
<keyword evidence="4" id="KW-1185">Reference proteome</keyword>
<dbReference type="OrthoDB" id="2157530at2759"/>
<dbReference type="GeneID" id="54585328"/>
<dbReference type="PANTHER" id="PTHR24148:SF64">
    <property type="entry name" value="HETEROKARYON INCOMPATIBILITY DOMAIN-CONTAINING PROTEIN"/>
    <property type="match status" value="1"/>
</dbReference>
<dbReference type="InterPro" id="IPR052895">
    <property type="entry name" value="HetReg/Transcr_Mod"/>
</dbReference>
<feature type="compositionally biased region" description="Polar residues" evidence="1">
    <location>
        <begin position="152"/>
        <end position="164"/>
    </location>
</feature>
<dbReference type="AlphaFoldDB" id="A0A6A6IL10"/>
<reference evidence="3" key="1">
    <citation type="journal article" date="2020" name="Stud. Mycol.">
        <title>101 Dothideomycetes genomes: a test case for predicting lifestyles and emergence of pathogens.</title>
        <authorList>
            <person name="Haridas S."/>
            <person name="Albert R."/>
            <person name="Binder M."/>
            <person name="Bloem J."/>
            <person name="Labutti K."/>
            <person name="Salamov A."/>
            <person name="Andreopoulos B."/>
            <person name="Baker S."/>
            <person name="Barry K."/>
            <person name="Bills G."/>
            <person name="Bluhm B."/>
            <person name="Cannon C."/>
            <person name="Castanera R."/>
            <person name="Culley D."/>
            <person name="Daum C."/>
            <person name="Ezra D."/>
            <person name="Gonzalez J."/>
            <person name="Henrissat B."/>
            <person name="Kuo A."/>
            <person name="Liang C."/>
            <person name="Lipzen A."/>
            <person name="Lutzoni F."/>
            <person name="Magnuson J."/>
            <person name="Mondo S."/>
            <person name="Nolan M."/>
            <person name="Ohm R."/>
            <person name="Pangilinan J."/>
            <person name="Park H.-J."/>
            <person name="Ramirez L."/>
            <person name="Alfaro M."/>
            <person name="Sun H."/>
            <person name="Tritt A."/>
            <person name="Yoshinaga Y."/>
            <person name="Zwiers L.-H."/>
            <person name="Turgeon B."/>
            <person name="Goodwin S."/>
            <person name="Spatafora J."/>
            <person name="Crous P."/>
            <person name="Grigoriev I."/>
        </authorList>
    </citation>
    <scope>NUCLEOTIDE SEQUENCE</scope>
    <source>
        <strain evidence="3">CBS 122368</strain>
    </source>
</reference>
<dbReference type="RefSeq" id="XP_033685762.1">
    <property type="nucleotide sequence ID" value="XM_033831998.1"/>
</dbReference>
<evidence type="ECO:0000313" key="4">
    <source>
        <dbReference type="Proteomes" id="UP000800094"/>
    </source>
</evidence>
<sequence>MVTSTIADFLEAANQGRLSPKCFLEGCIEIGKETNGPTEDQLQPTHLDNELISSAVPTFSTLISRLNQRQVLPKYVLNVRFPYTTTEIKPEFKTAVTQLSIYCALQSLVRFLEDPDGPEPVQFTSEILAAMHFSYSTPSSHDTLIQIDRPETQPSSSAIDSTHTPDGPFRESPISPGSEAVESSLGAIAENILQTKERPQNNGLSQYGRALDRWNALLDANLDYISNIKTSSSILSIVEVKSLRILLEWQNGKIFGTSIPTRFLNDVHTAAVEGREEGLLDVGKPPISIKNIDLFWFYHYPFIKLWLAEFYLISIPTAASERTALNRYRQEACIVAATERVSRAVYYELCQDIGVEVDPSLYENGSGASTEKSGILGDIEDRGFVIYENIAPTPGYNTIRKAPFFPYTLPQTISATSLSSNVFPNFSIEIAIPPENADLGAMVASCPWLAVTDVQNDLPHFLWDRKNKRTVVARDLSGSIQYTAISHTWGRWRKKTPGLWLPGVQHWQIPENTKFEVADLPDMLTNVPTGTEYIWFDLLCIPQDPRTPDHPQEQWLKDIAKREIGRQAQIFRRAKVAIAWLNDIENWDGMRAVISRIGLQRRGVQISDRLVDYLKGVAHLPIELGGFRTREQVLGLPPLYHQVLLEDGSRVWQPNLYAPSEDIYMAANLSRLMEDSTTNGQEDPSAKEEMEDPFKEYVTPLEACEQMFFTQKDAWDEMNPWFSSLWTLQEVCVCPQMRMCTKGWDLLEVGPRGAKLPIGFDDLVALSEAPSQHLDGEFDKKVGFVADGIPALSRLLQQTGLQNLLHADRSTILAFGNQRYCQENRAEAIMSAIGVTEWFKQKSFSKAESLDSKQTQEPTDHDPMDDFQTSEYPEAFLTEAATKLGALFYASNLADNELMLLLWQLNSSSRAVENGLGSMFPFASRSKVRNHRLGVMGDAVTDHPSVKSWRVCKRCVYIREAGIISYTGQIQRQAGRGNVCVINGPFLGDAQGLTTVDHGTNLDMWVDRFLPATKNYAVCLVTANWGFYGILLKELSCGSLIKVGTFTLFTEGEIEVGRYSVDWRVL</sequence>
<feature type="compositionally biased region" description="Polar residues" evidence="1">
    <location>
        <begin position="848"/>
        <end position="857"/>
    </location>
</feature>
<proteinExistence type="predicted"/>
<dbReference type="EMBL" id="ML987193">
    <property type="protein sequence ID" value="KAF2250758.1"/>
    <property type="molecule type" value="Genomic_DNA"/>
</dbReference>
<protein>
    <recommendedName>
        <fullName evidence="2">Heterokaryon incompatibility domain-containing protein</fullName>
    </recommendedName>
</protein>
<accession>A0A6A6IL10</accession>
<feature type="region of interest" description="Disordered" evidence="1">
    <location>
        <begin position="848"/>
        <end position="868"/>
    </location>
</feature>
<dbReference type="PANTHER" id="PTHR24148">
    <property type="entry name" value="ANKYRIN REPEAT DOMAIN-CONTAINING PROTEIN 39 HOMOLOG-RELATED"/>
    <property type="match status" value="1"/>
</dbReference>
<name>A0A6A6IL10_9PLEO</name>
<evidence type="ECO:0000259" key="2">
    <source>
        <dbReference type="Pfam" id="PF06985"/>
    </source>
</evidence>
<organism evidence="3 4">
    <name type="scientific">Trematosphaeria pertusa</name>
    <dbReference type="NCBI Taxonomy" id="390896"/>
    <lineage>
        <taxon>Eukaryota</taxon>
        <taxon>Fungi</taxon>
        <taxon>Dikarya</taxon>
        <taxon>Ascomycota</taxon>
        <taxon>Pezizomycotina</taxon>
        <taxon>Dothideomycetes</taxon>
        <taxon>Pleosporomycetidae</taxon>
        <taxon>Pleosporales</taxon>
        <taxon>Massarineae</taxon>
        <taxon>Trematosphaeriaceae</taxon>
        <taxon>Trematosphaeria</taxon>
    </lineage>
</organism>
<feature type="region of interest" description="Disordered" evidence="1">
    <location>
        <begin position="151"/>
        <end position="179"/>
    </location>
</feature>
<dbReference type="Pfam" id="PF06985">
    <property type="entry name" value="HET"/>
    <property type="match status" value="1"/>
</dbReference>
<dbReference type="Proteomes" id="UP000800094">
    <property type="component" value="Unassembled WGS sequence"/>
</dbReference>